<dbReference type="GO" id="GO:0043130">
    <property type="term" value="F:ubiquitin binding"/>
    <property type="evidence" value="ECO:0007669"/>
    <property type="project" value="TreeGrafter"/>
</dbReference>
<dbReference type="Gene3D" id="1.25.10.10">
    <property type="entry name" value="Leucine-rich Repeat Variant"/>
    <property type="match status" value="2"/>
</dbReference>
<feature type="domain" description="PUL" evidence="7">
    <location>
        <begin position="485"/>
        <end position="779"/>
    </location>
</feature>
<dbReference type="STRING" id="52838.A0A4S8JSZ9"/>
<dbReference type="PROSITE" id="PS00678">
    <property type="entry name" value="WD_REPEATS_1"/>
    <property type="match status" value="1"/>
</dbReference>
<dbReference type="FunFam" id="3.10.20.870:FF:000002">
    <property type="entry name" value="Transducin family protein / WD-40 repeat family protein"/>
    <property type="match status" value="1"/>
</dbReference>
<dbReference type="Pfam" id="PF08324">
    <property type="entry name" value="PUL"/>
    <property type="match status" value="2"/>
</dbReference>
<dbReference type="InterPro" id="IPR038122">
    <property type="entry name" value="PFU_sf"/>
</dbReference>
<dbReference type="GO" id="GO:0005634">
    <property type="term" value="C:nucleus"/>
    <property type="evidence" value="ECO:0007669"/>
    <property type="project" value="TreeGrafter"/>
</dbReference>
<dbReference type="FunFam" id="1.25.10.10:FF:000250">
    <property type="entry name" value="Phospholipase A-2-activating protein isoform A"/>
    <property type="match status" value="1"/>
</dbReference>
<dbReference type="SUPFAM" id="SSF50978">
    <property type="entry name" value="WD40 repeat-like"/>
    <property type="match status" value="1"/>
</dbReference>
<dbReference type="Gene3D" id="3.10.20.870">
    <property type="entry name" value="PFU (PLAA family ubiquitin binding), C-terminal domain"/>
    <property type="match status" value="1"/>
</dbReference>
<protein>
    <recommendedName>
        <fullName evidence="10">Phospholipase A-2-activating protein</fullName>
    </recommendedName>
</protein>
<dbReference type="InterPro" id="IPR020472">
    <property type="entry name" value="WD40_PAC1"/>
</dbReference>
<proteinExistence type="predicted"/>
<evidence type="ECO:0000259" key="7">
    <source>
        <dbReference type="PROSITE" id="PS51396"/>
    </source>
</evidence>
<gene>
    <name evidence="8" type="ORF">C4D60_Mb05t01810</name>
</gene>
<dbReference type="FunFam" id="2.130.10.10:FF:000236">
    <property type="entry name" value="Polyubiquitin binding protein (Doa1/Ufd3)"/>
    <property type="match status" value="1"/>
</dbReference>
<feature type="domain" description="PFU" evidence="6">
    <location>
        <begin position="360"/>
        <end position="456"/>
    </location>
</feature>
<evidence type="ECO:0000256" key="3">
    <source>
        <dbReference type="ARBA" id="ARBA00022574"/>
    </source>
</evidence>
<dbReference type="SMART" id="SM00320">
    <property type="entry name" value="WD40"/>
    <property type="match status" value="7"/>
</dbReference>
<feature type="repeat" description="WD" evidence="5">
    <location>
        <begin position="185"/>
        <end position="215"/>
    </location>
</feature>
<evidence type="ECO:0000259" key="6">
    <source>
        <dbReference type="PROSITE" id="PS51394"/>
    </source>
</evidence>
<evidence type="ECO:0000313" key="8">
    <source>
        <dbReference type="EMBL" id="THU65264.1"/>
    </source>
</evidence>
<evidence type="ECO:0000313" key="9">
    <source>
        <dbReference type="Proteomes" id="UP000317650"/>
    </source>
</evidence>
<comment type="caution">
    <text evidence="8">The sequence shown here is derived from an EMBL/GenBank/DDBJ whole genome shotgun (WGS) entry which is preliminary data.</text>
</comment>
<evidence type="ECO:0000256" key="1">
    <source>
        <dbReference type="ARBA" id="ARBA00004496"/>
    </source>
</evidence>
<dbReference type="PROSITE" id="PS50082">
    <property type="entry name" value="WD_REPEATS_2"/>
    <property type="match status" value="4"/>
</dbReference>
<dbReference type="InterPro" id="IPR015943">
    <property type="entry name" value="WD40/YVTN_repeat-like_dom_sf"/>
</dbReference>
<dbReference type="GO" id="GO:0010992">
    <property type="term" value="P:ubiquitin recycling"/>
    <property type="evidence" value="ECO:0007669"/>
    <property type="project" value="TreeGrafter"/>
</dbReference>
<reference evidence="8 9" key="1">
    <citation type="journal article" date="2019" name="Nat. Plants">
        <title>Genome sequencing of Musa balbisiana reveals subgenome evolution and function divergence in polyploid bananas.</title>
        <authorList>
            <person name="Yao X."/>
        </authorList>
    </citation>
    <scope>NUCLEOTIDE SEQUENCE [LARGE SCALE GENOMIC DNA]</scope>
    <source>
        <strain evidence="9">cv. DH-PKW</strain>
        <tissue evidence="8">Leaves</tissue>
    </source>
</reference>
<keyword evidence="4" id="KW-0677">Repeat</keyword>
<organism evidence="8 9">
    <name type="scientific">Musa balbisiana</name>
    <name type="common">Banana</name>
    <dbReference type="NCBI Taxonomy" id="52838"/>
    <lineage>
        <taxon>Eukaryota</taxon>
        <taxon>Viridiplantae</taxon>
        <taxon>Streptophyta</taxon>
        <taxon>Embryophyta</taxon>
        <taxon>Tracheophyta</taxon>
        <taxon>Spermatophyta</taxon>
        <taxon>Magnoliopsida</taxon>
        <taxon>Liliopsida</taxon>
        <taxon>Zingiberales</taxon>
        <taxon>Musaceae</taxon>
        <taxon>Musa</taxon>
    </lineage>
</organism>
<dbReference type="EMBL" id="PYDT01000003">
    <property type="protein sequence ID" value="THU65264.1"/>
    <property type="molecule type" value="Genomic_DNA"/>
</dbReference>
<sequence>MTLEDGEYRLSCVLRAHEDDVRRICVCGDSGIATSSRDKTVRFWVPDPEKKHGYVLSKTLAGHTSFVGPLAWIPPGGQFPEGGIVSGGMDTLVLLWDLARGEIMEKMAGHQFQVTGLAIDDNGDIISSSIDCTIRRWRKGHAVEFWEAHKVAVQAVLKLSTGEFVTGSSDSTLKLWRGRTCLHTFVGHADTVRGLALMPGYGILSASHDGTIKLWALTGQILMEMIGHTSLVYSVDAHLSGIVASGSEDSFLKIWRDGTCIQSIEHPGCVWDVKFLKNGDIVTACSDGTVRIWTLRSDSICDPLELEAFGLELSQYKTSRKKVGGYNLMDLPGLEALQVPGTKDGQTKVIREGDNGVAYSWNSKEYKWDKIGEIVDGPGEGASNQVLDGRHYDYVFDVDIGDGEPIRKLPYNRTDNPYTVADKWLLQESLPLSYRQQIVDFILQNSGQRDFSFDPSFRDPYTGSNAYVPGEPSISQGVGTAPSFKHIPKVGMLFFDSAQLDGILKKITEFNSALATDVEKSLSLSELELSRLAAIVKILKDTSHYHCSSFADVDILLLLKLLKSWPIPIDRYFADDCLASRWSQFASQAHGKWEWYCLVILLFCIFLHVNINCSEHSYEAITDVLMEILVKATTAPPQTANLLTIVRAITNLFKHSCFSNWLQSHYSEVLDTLSSCRSFFNKNAHLCYATLILNYAVLLIEAKDKEGQAQVLSAALEIAEDGNQDVDGRFRALVAVGTLMLKGVVKSIAIDFDVVNIAKDAKGSKESKVAEVGADIELLFIFFCAESVVQTTKM</sequence>
<keyword evidence="2" id="KW-0963">Cytoplasm</keyword>
<dbReference type="InterPro" id="IPR011989">
    <property type="entry name" value="ARM-like"/>
</dbReference>
<dbReference type="InterPro" id="IPR019775">
    <property type="entry name" value="WD40_repeat_CS"/>
</dbReference>
<dbReference type="InterPro" id="IPR036322">
    <property type="entry name" value="WD40_repeat_dom_sf"/>
</dbReference>
<keyword evidence="9" id="KW-1185">Reference proteome</keyword>
<feature type="repeat" description="WD" evidence="5">
    <location>
        <begin position="14"/>
        <end position="44"/>
    </location>
</feature>
<evidence type="ECO:0000256" key="2">
    <source>
        <dbReference type="ARBA" id="ARBA00022490"/>
    </source>
</evidence>
<dbReference type="Pfam" id="PF09070">
    <property type="entry name" value="PFU"/>
    <property type="match status" value="1"/>
</dbReference>
<dbReference type="PANTHER" id="PTHR19849">
    <property type="entry name" value="PHOSPHOLIPASE A-2-ACTIVATING PROTEIN"/>
    <property type="match status" value="1"/>
</dbReference>
<comment type="subcellular location">
    <subcellularLocation>
        <location evidence="1">Cytoplasm</location>
    </subcellularLocation>
</comment>
<dbReference type="InterPro" id="IPR013535">
    <property type="entry name" value="PUL_dom"/>
</dbReference>
<feature type="repeat" description="WD" evidence="5">
    <location>
        <begin position="60"/>
        <end position="106"/>
    </location>
</feature>
<dbReference type="AlphaFoldDB" id="A0A4S8JSZ9"/>
<evidence type="ECO:0000256" key="5">
    <source>
        <dbReference type="PROSITE-ProRule" id="PRU00221"/>
    </source>
</evidence>
<dbReference type="InterPro" id="IPR001680">
    <property type="entry name" value="WD40_rpt"/>
</dbReference>
<name>A0A4S8JSZ9_MUSBA</name>
<dbReference type="GO" id="GO:0005737">
    <property type="term" value="C:cytoplasm"/>
    <property type="evidence" value="ECO:0007669"/>
    <property type="project" value="UniProtKB-SubCell"/>
</dbReference>
<feature type="repeat" description="WD" evidence="5">
    <location>
        <begin position="225"/>
        <end position="255"/>
    </location>
</feature>
<accession>A0A4S8JSZ9</accession>
<dbReference type="Pfam" id="PF00400">
    <property type="entry name" value="WD40"/>
    <property type="match status" value="7"/>
</dbReference>
<dbReference type="PROSITE" id="PS50294">
    <property type="entry name" value="WD_REPEATS_REGION"/>
    <property type="match status" value="1"/>
</dbReference>
<evidence type="ECO:0008006" key="10">
    <source>
        <dbReference type="Google" id="ProtNLM"/>
    </source>
</evidence>
<dbReference type="InterPro" id="IPR015155">
    <property type="entry name" value="PFU"/>
</dbReference>
<dbReference type="PANTHER" id="PTHR19849:SF0">
    <property type="entry name" value="PHOSPHOLIPASE A-2-ACTIVATING PROTEIN"/>
    <property type="match status" value="1"/>
</dbReference>
<dbReference type="Proteomes" id="UP000317650">
    <property type="component" value="Chromosome 5"/>
</dbReference>
<dbReference type="PROSITE" id="PS51396">
    <property type="entry name" value="PUL"/>
    <property type="match status" value="1"/>
</dbReference>
<dbReference type="CDD" id="cd00200">
    <property type="entry name" value="WD40"/>
    <property type="match status" value="1"/>
</dbReference>
<dbReference type="Gene3D" id="2.130.10.10">
    <property type="entry name" value="YVTN repeat-like/Quinoprotein amine dehydrogenase"/>
    <property type="match status" value="1"/>
</dbReference>
<dbReference type="GO" id="GO:0043161">
    <property type="term" value="P:proteasome-mediated ubiquitin-dependent protein catabolic process"/>
    <property type="evidence" value="ECO:0007669"/>
    <property type="project" value="TreeGrafter"/>
</dbReference>
<dbReference type="PROSITE" id="PS51394">
    <property type="entry name" value="PFU"/>
    <property type="match status" value="1"/>
</dbReference>
<keyword evidence="3 5" id="KW-0853">WD repeat</keyword>
<dbReference type="PRINTS" id="PR00320">
    <property type="entry name" value="GPROTEINBRPT"/>
</dbReference>
<evidence type="ECO:0000256" key="4">
    <source>
        <dbReference type="ARBA" id="ARBA00022737"/>
    </source>
</evidence>